<dbReference type="OrthoDB" id="9773738at2"/>
<protein>
    <submittedName>
        <fullName evidence="7">N-acyl homoserine lactonase family protein</fullName>
    </submittedName>
</protein>
<keyword evidence="4" id="KW-0862">Zinc</keyword>
<keyword evidence="2" id="KW-0479">Metal-binding</keyword>
<gene>
    <name evidence="7" type="ORF">E2493_08645</name>
</gene>
<dbReference type="CDD" id="cd07729">
    <property type="entry name" value="AHL_lactonase_MBL-fold"/>
    <property type="match status" value="1"/>
</dbReference>
<name>A0A4Y8ZRR5_9SPHN</name>
<evidence type="ECO:0000259" key="6">
    <source>
        <dbReference type="SMART" id="SM00849"/>
    </source>
</evidence>
<dbReference type="GO" id="GO:0016787">
    <property type="term" value="F:hydrolase activity"/>
    <property type="evidence" value="ECO:0007669"/>
    <property type="project" value="UniProtKB-KW"/>
</dbReference>
<dbReference type="EMBL" id="SPDV01000013">
    <property type="protein sequence ID" value="TFI58693.1"/>
    <property type="molecule type" value="Genomic_DNA"/>
</dbReference>
<evidence type="ECO:0000256" key="3">
    <source>
        <dbReference type="ARBA" id="ARBA00022801"/>
    </source>
</evidence>
<reference evidence="7 8" key="1">
    <citation type="submission" date="2019-03" db="EMBL/GenBank/DDBJ databases">
        <title>Genome sequence of Sphingomonas sp. 17J27-24.</title>
        <authorList>
            <person name="Kim M."/>
            <person name="Maeng S."/>
            <person name="Sathiyaraj S."/>
        </authorList>
    </citation>
    <scope>NUCLEOTIDE SEQUENCE [LARGE SCALE GENOMIC DNA]</scope>
    <source>
        <strain evidence="7 8">17J27-24</strain>
    </source>
</reference>
<dbReference type="InterPro" id="IPR001279">
    <property type="entry name" value="Metallo-B-lactamas"/>
</dbReference>
<accession>A0A4Y8ZRR5</accession>
<dbReference type="InterPro" id="IPR036866">
    <property type="entry name" value="RibonucZ/Hydroxyglut_hydro"/>
</dbReference>
<evidence type="ECO:0000256" key="2">
    <source>
        <dbReference type="ARBA" id="ARBA00022723"/>
    </source>
</evidence>
<keyword evidence="3" id="KW-0378">Hydrolase</keyword>
<proteinExistence type="inferred from homology"/>
<feature type="chain" id="PRO_5021415772" evidence="5">
    <location>
        <begin position="23"/>
        <end position="275"/>
    </location>
</feature>
<evidence type="ECO:0000256" key="5">
    <source>
        <dbReference type="SAM" id="SignalP"/>
    </source>
</evidence>
<dbReference type="SMART" id="SM00849">
    <property type="entry name" value="Lactamase_B"/>
    <property type="match status" value="1"/>
</dbReference>
<dbReference type="GO" id="GO:0046872">
    <property type="term" value="F:metal ion binding"/>
    <property type="evidence" value="ECO:0007669"/>
    <property type="project" value="UniProtKB-KW"/>
</dbReference>
<dbReference type="PANTHER" id="PTHR42978">
    <property type="entry name" value="QUORUM-QUENCHING LACTONASE YTNP-RELATED-RELATED"/>
    <property type="match status" value="1"/>
</dbReference>
<dbReference type="PANTHER" id="PTHR42978:SF3">
    <property type="entry name" value="BLR3078 PROTEIN"/>
    <property type="match status" value="1"/>
</dbReference>
<evidence type="ECO:0000313" key="7">
    <source>
        <dbReference type="EMBL" id="TFI58693.1"/>
    </source>
</evidence>
<evidence type="ECO:0000256" key="4">
    <source>
        <dbReference type="ARBA" id="ARBA00022833"/>
    </source>
</evidence>
<dbReference type="RefSeq" id="WP_135085752.1">
    <property type="nucleotide sequence ID" value="NZ_SPDV01000013.1"/>
</dbReference>
<feature type="domain" description="Metallo-beta-lactamase" evidence="6">
    <location>
        <begin position="60"/>
        <end position="259"/>
    </location>
</feature>
<organism evidence="7 8">
    <name type="scientific">Sphingomonas parva</name>
    <dbReference type="NCBI Taxonomy" id="2555898"/>
    <lineage>
        <taxon>Bacteria</taxon>
        <taxon>Pseudomonadati</taxon>
        <taxon>Pseudomonadota</taxon>
        <taxon>Alphaproteobacteria</taxon>
        <taxon>Sphingomonadales</taxon>
        <taxon>Sphingomonadaceae</taxon>
        <taxon>Sphingomonas</taxon>
    </lineage>
</organism>
<dbReference type="AlphaFoldDB" id="A0A4Y8ZRR5"/>
<dbReference type="SUPFAM" id="SSF56281">
    <property type="entry name" value="Metallo-hydrolase/oxidoreductase"/>
    <property type="match status" value="1"/>
</dbReference>
<keyword evidence="8" id="KW-1185">Reference proteome</keyword>
<evidence type="ECO:0000313" key="8">
    <source>
        <dbReference type="Proteomes" id="UP000298213"/>
    </source>
</evidence>
<comment type="similarity">
    <text evidence="1">Belongs to the metallo-beta-lactamase superfamily.</text>
</comment>
<dbReference type="Proteomes" id="UP000298213">
    <property type="component" value="Unassembled WGS sequence"/>
</dbReference>
<dbReference type="InterPro" id="IPR051013">
    <property type="entry name" value="MBL_superfamily_lactonases"/>
</dbReference>
<evidence type="ECO:0000256" key="1">
    <source>
        <dbReference type="ARBA" id="ARBA00007749"/>
    </source>
</evidence>
<feature type="signal peptide" evidence="5">
    <location>
        <begin position="1"/>
        <end position="22"/>
    </location>
</feature>
<keyword evidence="5" id="KW-0732">Signal</keyword>
<dbReference type="Gene3D" id="3.60.15.10">
    <property type="entry name" value="Ribonuclease Z/Hydroxyacylglutathione hydrolase-like"/>
    <property type="match status" value="1"/>
</dbReference>
<dbReference type="Pfam" id="PF00753">
    <property type="entry name" value="Lactamase_B"/>
    <property type="match status" value="1"/>
</dbReference>
<sequence>MKTLLAVAAIAVAAVTFGPAAAQPAAPIQMWRLDCGEIQVSNLDVFSDTFAYVGQKKTLTDSCYLIRHGENYLLWDSGLPGELAGKTAPPSGPFTMSLKARVTDQLARIGVRPEQVNFVGISHNHDDHLGQAADFPKATLLIGSEDYEATAKGPSAARLAPWIKGGTKVEKIDRDHDVFGDGSVVILDMPGHTHGHQSLLVRLPRTGPVLLTGDLYHFTENMRRHGMPSFNVDRSDTLGSFDRFDTIARNLKARVIIQHEPDDVAKLPAFPQAAN</sequence>
<comment type="caution">
    <text evidence="7">The sequence shown here is derived from an EMBL/GenBank/DDBJ whole genome shotgun (WGS) entry which is preliminary data.</text>
</comment>